<comment type="caution">
    <text evidence="5">The sequence shown here is derived from an EMBL/GenBank/DDBJ whole genome shotgun (WGS) entry which is preliminary data.</text>
</comment>
<keyword evidence="1" id="KW-0805">Transcription regulation</keyword>
<evidence type="ECO:0000313" key="6">
    <source>
        <dbReference type="Proteomes" id="UP001596432"/>
    </source>
</evidence>
<keyword evidence="6" id="KW-1185">Reference proteome</keyword>
<gene>
    <name evidence="5" type="ORF">ACFQMA_07560</name>
</gene>
<reference evidence="5 6" key="1">
    <citation type="journal article" date="2019" name="Int. J. Syst. Evol. Microbiol.">
        <title>The Global Catalogue of Microorganisms (GCM) 10K type strain sequencing project: providing services to taxonomists for standard genome sequencing and annotation.</title>
        <authorList>
            <consortium name="The Broad Institute Genomics Platform"/>
            <consortium name="The Broad Institute Genome Sequencing Center for Infectious Disease"/>
            <person name="Wu L."/>
            <person name="Ma J."/>
        </authorList>
    </citation>
    <scope>NUCLEOTIDE SEQUENCE [LARGE SCALE GENOMIC DNA]</scope>
    <source>
        <strain evidence="5 6">XZYJT29</strain>
    </source>
</reference>
<keyword evidence="2" id="KW-0804">Transcription</keyword>
<dbReference type="RefSeq" id="WP_274325277.1">
    <property type="nucleotide sequence ID" value="NZ_CP118158.1"/>
</dbReference>
<dbReference type="Pfam" id="PF24278">
    <property type="entry name" value="HVO_0513_N"/>
    <property type="match status" value="1"/>
</dbReference>
<dbReference type="PANTHER" id="PTHR34236:SF1">
    <property type="entry name" value="DIMETHYL SULFOXIDE REDUCTASE TRANSCRIPTIONAL ACTIVATOR"/>
    <property type="match status" value="1"/>
</dbReference>
<dbReference type="AlphaFoldDB" id="A0ABD5XX97"/>
<evidence type="ECO:0000256" key="2">
    <source>
        <dbReference type="ARBA" id="ARBA00023163"/>
    </source>
</evidence>
<sequence>MRYLRAAVHQEPTVRHPMHQYVVEHEGYSVSRLLQFTPVREGGSAFLFHVDGDPDPYEPALASVDSVLEYEISRCPDDTFYLYVREEIPEHSREFVGAFSQPGLVGVMPIEYRADGTVRLTAVGPAETIQTAVEETPEGMDVEVLEIGEYDARRLDAGSDLTDRQFEAVAAAVDCGYYETPSEGTVAEVGERLDCAPGTAAELLRRAERSVMRNVVSTGPF</sequence>
<dbReference type="InterPro" id="IPR056493">
    <property type="entry name" value="HVO_0513_N"/>
</dbReference>
<accession>A0ABD5XX97</accession>
<feature type="domain" description="HVO-0513-like N-terminal" evidence="4">
    <location>
        <begin position="16"/>
        <end position="150"/>
    </location>
</feature>
<dbReference type="Pfam" id="PF04967">
    <property type="entry name" value="HTH_10"/>
    <property type="match status" value="1"/>
</dbReference>
<name>A0ABD5XX97_9EURY</name>
<feature type="domain" description="HTH bat-type" evidence="3">
    <location>
        <begin position="161"/>
        <end position="213"/>
    </location>
</feature>
<dbReference type="InterPro" id="IPR007050">
    <property type="entry name" value="HTH_bacterioopsin"/>
</dbReference>
<proteinExistence type="predicted"/>
<evidence type="ECO:0000259" key="3">
    <source>
        <dbReference type="Pfam" id="PF04967"/>
    </source>
</evidence>
<dbReference type="EMBL" id="JBHTAS010000001">
    <property type="protein sequence ID" value="MFC7139695.1"/>
    <property type="molecule type" value="Genomic_DNA"/>
</dbReference>
<evidence type="ECO:0000259" key="4">
    <source>
        <dbReference type="Pfam" id="PF24278"/>
    </source>
</evidence>
<evidence type="ECO:0000256" key="1">
    <source>
        <dbReference type="ARBA" id="ARBA00023015"/>
    </source>
</evidence>
<protein>
    <submittedName>
        <fullName evidence="5">Helix-turn-helix domain-containing protein</fullName>
    </submittedName>
</protein>
<organism evidence="5 6">
    <name type="scientific">Halosimplex aquaticum</name>
    <dbReference type="NCBI Taxonomy" id="3026162"/>
    <lineage>
        <taxon>Archaea</taxon>
        <taxon>Methanobacteriati</taxon>
        <taxon>Methanobacteriota</taxon>
        <taxon>Stenosarchaea group</taxon>
        <taxon>Halobacteria</taxon>
        <taxon>Halobacteriales</taxon>
        <taxon>Haloarculaceae</taxon>
        <taxon>Halosimplex</taxon>
    </lineage>
</organism>
<dbReference type="Proteomes" id="UP001596432">
    <property type="component" value="Unassembled WGS sequence"/>
</dbReference>
<evidence type="ECO:0000313" key="5">
    <source>
        <dbReference type="EMBL" id="MFC7139695.1"/>
    </source>
</evidence>
<dbReference type="PANTHER" id="PTHR34236">
    <property type="entry name" value="DIMETHYL SULFOXIDE REDUCTASE TRANSCRIPTIONAL ACTIVATOR"/>
    <property type="match status" value="1"/>
</dbReference>
<dbReference type="GeneID" id="78819955"/>